<name>A0A8C5LTF1_9ANUR</name>
<keyword evidence="1" id="KW-0811">Translocation</keyword>
<dbReference type="PROSITE" id="PS50969">
    <property type="entry name" value="FCP1"/>
    <property type="match status" value="1"/>
</dbReference>
<accession>A0A8C5LTF1</accession>
<dbReference type="Proteomes" id="UP000694569">
    <property type="component" value="Unplaced"/>
</dbReference>
<feature type="domain" description="FCP1 homology" evidence="2">
    <location>
        <begin position="60"/>
        <end position="165"/>
    </location>
</feature>
<dbReference type="GO" id="GO:0005744">
    <property type="term" value="C:TIM23 mitochondrial import inner membrane translocase complex"/>
    <property type="evidence" value="ECO:0007669"/>
    <property type="project" value="UniProtKB-UniRule"/>
</dbReference>
<reference evidence="3" key="2">
    <citation type="submission" date="2025-09" db="UniProtKB">
        <authorList>
            <consortium name="Ensembl"/>
        </authorList>
    </citation>
    <scope>IDENTIFICATION</scope>
</reference>
<dbReference type="Ensembl" id="ENSLLET00000003052.1">
    <property type="protein sequence ID" value="ENSLLEP00000002930.1"/>
    <property type="gene ID" value="ENSLLEG00000001893.1"/>
</dbReference>
<evidence type="ECO:0000259" key="2">
    <source>
        <dbReference type="PROSITE" id="PS50969"/>
    </source>
</evidence>
<dbReference type="Pfam" id="PF03031">
    <property type="entry name" value="NIF"/>
    <property type="match status" value="1"/>
</dbReference>
<dbReference type="GeneTree" id="ENSGT01040000240451"/>
<evidence type="ECO:0000256" key="1">
    <source>
        <dbReference type="RuleBase" id="RU365079"/>
    </source>
</evidence>
<dbReference type="PANTHER" id="PTHR12210">
    <property type="entry name" value="DULLARD PROTEIN PHOSPHATASE"/>
    <property type="match status" value="1"/>
</dbReference>
<dbReference type="InterPro" id="IPR004274">
    <property type="entry name" value="FCP1_dom"/>
</dbReference>
<keyword evidence="4" id="KW-1185">Reference proteome</keyword>
<dbReference type="GO" id="GO:0015031">
    <property type="term" value="P:protein transport"/>
    <property type="evidence" value="ECO:0007669"/>
    <property type="project" value="UniProtKB-KW"/>
</dbReference>
<dbReference type="InterPro" id="IPR050365">
    <property type="entry name" value="TIM50"/>
</dbReference>
<comment type="function">
    <text evidence="1">Essential component of the TIM23 complex, a complex that mediates the translocation of transit peptide-containing proteins across the mitochondrial inner membrane.</text>
</comment>
<dbReference type="InterPro" id="IPR023214">
    <property type="entry name" value="HAD_sf"/>
</dbReference>
<keyword evidence="1" id="KW-0653">Protein transport</keyword>
<dbReference type="OrthoDB" id="277011at2759"/>
<dbReference type="AlphaFoldDB" id="A0A8C5LTF1"/>
<dbReference type="SMART" id="SM00577">
    <property type="entry name" value="CPDc"/>
    <property type="match status" value="1"/>
</dbReference>
<keyword evidence="1" id="KW-0496">Mitochondrion</keyword>
<evidence type="ECO:0000313" key="4">
    <source>
        <dbReference type="Proteomes" id="UP000694569"/>
    </source>
</evidence>
<comment type="subunit">
    <text evidence="1">Component of the TIM23 complex.</text>
</comment>
<sequence length="165" mass="18796">DIGSDVSQCNISLKQRNRSIFSSPLPTLLNAPIFFQGNQTQVIAIPAHPTKYLLPELQATDFGKKCVVIDLIETLVHSSLKPINNADFIVPVEIDGTIYQVYVLKRPHLEEFLQKMGDLLEWVLFTAKRVNQIKKKDILHRNCYSEKYLKKKCANCLSFTEMAAM</sequence>
<organism evidence="3 4">
    <name type="scientific">Leptobrachium leishanense</name>
    <name type="common">Leishan spiny toad</name>
    <dbReference type="NCBI Taxonomy" id="445787"/>
    <lineage>
        <taxon>Eukaryota</taxon>
        <taxon>Metazoa</taxon>
        <taxon>Chordata</taxon>
        <taxon>Craniata</taxon>
        <taxon>Vertebrata</taxon>
        <taxon>Euteleostomi</taxon>
        <taxon>Amphibia</taxon>
        <taxon>Batrachia</taxon>
        <taxon>Anura</taxon>
        <taxon>Pelobatoidea</taxon>
        <taxon>Megophryidae</taxon>
        <taxon>Leptobrachium</taxon>
    </lineage>
</organism>
<keyword evidence="1" id="KW-0813">Transport</keyword>
<dbReference type="InterPro" id="IPR036412">
    <property type="entry name" value="HAD-like_sf"/>
</dbReference>
<dbReference type="SUPFAM" id="SSF56784">
    <property type="entry name" value="HAD-like"/>
    <property type="match status" value="1"/>
</dbReference>
<evidence type="ECO:0000313" key="3">
    <source>
        <dbReference type="Ensembl" id="ENSLLEP00000002930.1"/>
    </source>
</evidence>
<reference evidence="3" key="1">
    <citation type="submission" date="2025-08" db="UniProtKB">
        <authorList>
            <consortium name="Ensembl"/>
        </authorList>
    </citation>
    <scope>IDENTIFICATION</scope>
</reference>
<dbReference type="Gene3D" id="3.40.50.1000">
    <property type="entry name" value="HAD superfamily/HAD-like"/>
    <property type="match status" value="1"/>
</dbReference>
<keyword evidence="1" id="KW-0809">Transit peptide</keyword>
<proteinExistence type="inferred from homology"/>
<comment type="similarity">
    <text evidence="1">Belongs to the TIM50 family.</text>
</comment>
<dbReference type="CDD" id="cd07521">
    <property type="entry name" value="HAD_FCP1-like"/>
    <property type="match status" value="1"/>
</dbReference>
<protein>
    <recommendedName>
        <fullName evidence="1">Mitochondrial import inner membrane translocase subunit TIM50</fullName>
    </recommendedName>
</protein>
<comment type="subcellular location">
    <subcellularLocation>
        <location evidence="1">Mitochondrion inner membrane</location>
        <topology evidence="1">Single-pass membrane protein</topology>
    </subcellularLocation>
</comment>